<proteinExistence type="predicted"/>
<organism evidence="2 3">
    <name type="scientific">Marivivens donghaensis</name>
    <dbReference type="NCBI Taxonomy" id="1699413"/>
    <lineage>
        <taxon>Bacteria</taxon>
        <taxon>Pseudomonadati</taxon>
        <taxon>Pseudomonadota</taxon>
        <taxon>Alphaproteobacteria</taxon>
        <taxon>Rhodobacterales</taxon>
        <taxon>Paracoccaceae</taxon>
        <taxon>Marivivens group</taxon>
        <taxon>Marivivens</taxon>
    </lineage>
</organism>
<feature type="signal peptide" evidence="1">
    <location>
        <begin position="1"/>
        <end position="17"/>
    </location>
</feature>
<evidence type="ECO:0000313" key="3">
    <source>
        <dbReference type="Proteomes" id="UP000709466"/>
    </source>
</evidence>
<dbReference type="EMBL" id="JAATOP010000007">
    <property type="protein sequence ID" value="NIY73115.1"/>
    <property type="molecule type" value="Genomic_DNA"/>
</dbReference>
<name>A0ABX0VYG8_9RHOB</name>
<dbReference type="InterPro" id="IPR021323">
    <property type="entry name" value="DUF2927"/>
</dbReference>
<dbReference type="Proteomes" id="UP000709466">
    <property type="component" value="Unassembled WGS sequence"/>
</dbReference>
<accession>A0ABX0VYG8</accession>
<comment type="caution">
    <text evidence="2">The sequence shown here is derived from an EMBL/GenBank/DDBJ whole genome shotgun (WGS) entry which is preliminary data.</text>
</comment>
<keyword evidence="1" id="KW-0732">Signal</keyword>
<evidence type="ECO:0000256" key="1">
    <source>
        <dbReference type="SAM" id="SignalP"/>
    </source>
</evidence>
<reference evidence="2 3" key="1">
    <citation type="submission" date="2020-03" db="EMBL/GenBank/DDBJ databases">
        <title>Bacterial isolates of synthetic phycosphere.</title>
        <authorList>
            <person name="Fu H."/>
            <person name="Moran M.A."/>
        </authorList>
    </citation>
    <scope>NUCLEOTIDE SEQUENCE [LARGE SCALE GENOMIC DNA]</scope>
    <source>
        <strain evidence="2 3">HF1</strain>
    </source>
</reference>
<sequence length="453" mass="49903">MNRFVAPLLAVGMGVLAACTPTPPVSQPTRAAPMDSSLPAMRTFGTPIRMPLTRSNMSITQDFLDLAFKMESGRALPVFTRFEGPITVRVAGQYNDQMVSDLLKLTRRMQTEAGVNIFVNNAPNAAITVEAVPRSELNRVVPGAACFVVPRVSGWQEFLAMRRTPAVDWATVTTREKATVFVPSDVAPQEIRDCLHEELAQAIGPLNDLYRLSDSIFNDDNMHAVLTSFDMLVLRAFYSPELRSGMSRQQVAEVLPGLLARLNPAGERGTASRTSSTSRDWIDLMEYALSSSNGLAQRQQVSERAINLTRAFGWNDIREGFANFVYGRLNVTNNPQAAYAAFLAADHAYRADPGARVQRAHVAVQLAAYTLSHGRDQETLAIANEAIPIATAYENASLLATLMMFKAEALENLGYRGEAQQVRLDSLGWARYGFGSEQNIRTRLQEVERLDPS</sequence>
<feature type="chain" id="PRO_5045460839" evidence="1">
    <location>
        <begin position="18"/>
        <end position="453"/>
    </location>
</feature>
<dbReference type="RefSeq" id="WP_167638495.1">
    <property type="nucleotide sequence ID" value="NZ_JAATOP010000007.1"/>
</dbReference>
<protein>
    <submittedName>
        <fullName evidence="2">DUF2927 domain-containing protein</fullName>
    </submittedName>
</protein>
<gene>
    <name evidence="2" type="ORF">HCZ30_11810</name>
</gene>
<dbReference type="PROSITE" id="PS51257">
    <property type="entry name" value="PROKAR_LIPOPROTEIN"/>
    <property type="match status" value="1"/>
</dbReference>
<keyword evidence="3" id="KW-1185">Reference proteome</keyword>
<evidence type="ECO:0000313" key="2">
    <source>
        <dbReference type="EMBL" id="NIY73115.1"/>
    </source>
</evidence>
<dbReference type="Pfam" id="PF11150">
    <property type="entry name" value="DUF2927"/>
    <property type="match status" value="1"/>
</dbReference>